<comment type="caution">
    <text evidence="1">The sequence shown here is derived from an EMBL/GenBank/DDBJ whole genome shotgun (WGS) entry which is preliminary data.</text>
</comment>
<keyword evidence="2" id="KW-1185">Reference proteome</keyword>
<accession>A0ABT9CFD8</accession>
<gene>
    <name evidence="1" type="ORF">Q5741_09510</name>
</gene>
<evidence type="ECO:0000313" key="2">
    <source>
        <dbReference type="Proteomes" id="UP001240171"/>
    </source>
</evidence>
<proteinExistence type="predicted"/>
<organism evidence="1 2">
    <name type="scientific">Paenibacillus lacisoli</name>
    <dbReference type="NCBI Taxonomy" id="3064525"/>
    <lineage>
        <taxon>Bacteria</taxon>
        <taxon>Bacillati</taxon>
        <taxon>Bacillota</taxon>
        <taxon>Bacilli</taxon>
        <taxon>Bacillales</taxon>
        <taxon>Paenibacillaceae</taxon>
        <taxon>Paenibacillus</taxon>
    </lineage>
</organism>
<dbReference type="RefSeq" id="WP_305023861.1">
    <property type="nucleotide sequence ID" value="NZ_JAUQTB010000004.1"/>
</dbReference>
<dbReference type="EMBL" id="JAUQTB010000004">
    <property type="protein sequence ID" value="MDO7906657.1"/>
    <property type="molecule type" value="Genomic_DNA"/>
</dbReference>
<reference evidence="1 2" key="1">
    <citation type="submission" date="2023-07" db="EMBL/GenBank/DDBJ databases">
        <title>Paenibacillus sp. JX-17 nov. isolated from soil.</title>
        <authorList>
            <person name="Wan Y."/>
            <person name="Liu B."/>
        </authorList>
    </citation>
    <scope>NUCLEOTIDE SEQUENCE [LARGE SCALE GENOMIC DNA]</scope>
    <source>
        <strain evidence="1 2">JX-17</strain>
    </source>
</reference>
<protein>
    <submittedName>
        <fullName evidence="1">Uncharacterized protein</fullName>
    </submittedName>
</protein>
<evidence type="ECO:0000313" key="1">
    <source>
        <dbReference type="EMBL" id="MDO7906657.1"/>
    </source>
</evidence>
<name>A0ABT9CFD8_9BACL</name>
<dbReference type="Proteomes" id="UP001240171">
    <property type="component" value="Unassembled WGS sequence"/>
</dbReference>
<sequence>MECIVHFRVVHGKETKELRGLIMLKEGEQPGVDQLVTMFGDMGFAVKPDSGDELVFRTAEPQASFDYIRVTEIDTGEEVYREDHNLRSILENLLPPR</sequence>